<feature type="region of interest" description="Disordered" evidence="1">
    <location>
        <begin position="760"/>
        <end position="779"/>
    </location>
</feature>
<dbReference type="PANTHER" id="PTHR16027:SF6">
    <property type="entry name" value="DILUTE DOMAIN-CONTAINING PROTEIN"/>
    <property type="match status" value="1"/>
</dbReference>
<sequence>MDAWADSNTSPFSAPATSILKHADPLFARVQDAKKSVQSDLELASGAEADSSSIQSQRELILAVCENDMVTFESIVHSDPQILRSSLTEMTGYPLLVFAIVFDHISIAETLLSRYQADPDAYDTEGPKYTPLMWAVHFENLPMVKLLLDYQADPYLAPKDDGKNAVSLVTIEMPAIYEFFKGHNLFSASATKDGIYNSPMSANNHEVDNLADQIRISSNISNDSVEEESMDEEAELAYDTELVQTPTYDYDKILPEQCIKFSDSDIPSLLDYIFNLRINSTVHQHETKIPAAILFQLMRYSHDKVDSADLTDFLFDFFVARLRSVTNTKSGVFNMAITTSDSSNEKNAAGGAGDIVLISYWLSVLQFLHFYFTKGRIYHAFPRYLQELINLTQSLVATLSFSINSRLNLLVDDCLINYTNLVDVSNALYAKDWNLFKNKNKKHPSSYDDILDMLYPPKEAELMKPSPVKYIQVLGALDYVLKLHAVDPLLRFQTYSQVFYYINATLFNRVIANSKNCSRVKAIQIRLNISALEDWLRSHNYHIYRPDRIGGLELLLNEEQRTLPLTNVLTDKENTKDIQSLSFLYKSLYYIGKTHLLPTIELLQWLQVMSGIKDEESLVNTINEFSHLNYYQIFKVANKLYRYEVDEPKLAKPLVQYLKSLMNEQGENSVSQTGLHYMTQSTFLSKEVYIYLNPNYVFAVTLPNLNELIVNYGAGLGGVKLLRAKKYQPSLPVSVLDDVDEILTQNKDSVNDTYDYEDVNENAENASQDYASETGEKYEEKTFKGAELFKQMEPPSTLAHKEWGAEDIDSNPW</sequence>
<evidence type="ECO:0000256" key="1">
    <source>
        <dbReference type="SAM" id="MobiDB-lite"/>
    </source>
</evidence>
<protein>
    <recommendedName>
        <fullName evidence="2">Dilute domain-containing protein</fullName>
    </recommendedName>
</protein>
<gene>
    <name evidence="3" type="ORF">A9F13_07g00880</name>
</gene>
<proteinExistence type="predicted"/>
<dbReference type="GO" id="GO:0051020">
    <property type="term" value="F:GTPase binding"/>
    <property type="evidence" value="ECO:0007669"/>
    <property type="project" value="TreeGrafter"/>
</dbReference>
<evidence type="ECO:0000313" key="4">
    <source>
        <dbReference type="Proteomes" id="UP000195602"/>
    </source>
</evidence>
<accession>A0AA91PZT9</accession>
<dbReference type="PROSITE" id="PS51126">
    <property type="entry name" value="DILUTE"/>
    <property type="match status" value="1"/>
</dbReference>
<name>A0AA91PZT9_CLALS</name>
<dbReference type="Pfam" id="PF12796">
    <property type="entry name" value="Ank_2"/>
    <property type="match status" value="1"/>
</dbReference>
<feature type="region of interest" description="Disordered" evidence="1">
    <location>
        <begin position="793"/>
        <end position="813"/>
    </location>
</feature>
<reference evidence="3 4" key="1">
    <citation type="submission" date="2017-04" db="EMBL/GenBank/DDBJ databases">
        <title>Draft genome of the yeast Clavispora lusitaniae type strain CBS 6936.</title>
        <authorList>
            <person name="Durrens P."/>
            <person name="Klopp C."/>
            <person name="Biteau N."/>
            <person name="Fitton-Ouhabi V."/>
            <person name="Dementhon K."/>
            <person name="Accoceberry I."/>
            <person name="Sherman D.J."/>
            <person name="Noel T."/>
        </authorList>
    </citation>
    <scope>NUCLEOTIDE SEQUENCE [LARGE SCALE GENOMIC DNA]</scope>
    <source>
        <strain evidence="3 4">CBS 6936</strain>
    </source>
</reference>
<dbReference type="AlphaFoldDB" id="A0AA91PZT9"/>
<comment type="caution">
    <text evidence="3">The sequence shown here is derived from an EMBL/GenBank/DDBJ whole genome shotgun (WGS) entry which is preliminary data.</text>
</comment>
<dbReference type="SMART" id="SM01132">
    <property type="entry name" value="DIL"/>
    <property type="match status" value="1"/>
</dbReference>
<dbReference type="Pfam" id="PF01843">
    <property type="entry name" value="DIL"/>
    <property type="match status" value="1"/>
</dbReference>
<feature type="compositionally biased region" description="Polar residues" evidence="1">
    <location>
        <begin position="762"/>
        <end position="771"/>
    </location>
</feature>
<dbReference type="SMART" id="SM00248">
    <property type="entry name" value="ANK"/>
    <property type="match status" value="2"/>
</dbReference>
<dbReference type="InterPro" id="IPR002110">
    <property type="entry name" value="Ankyrin_rpt"/>
</dbReference>
<dbReference type="EMBL" id="LYUB02000007">
    <property type="protein sequence ID" value="OVF08635.1"/>
    <property type="molecule type" value="Genomic_DNA"/>
</dbReference>
<feature type="domain" description="Dilute" evidence="2">
    <location>
        <begin position="354"/>
        <end position="664"/>
    </location>
</feature>
<dbReference type="InterPro" id="IPR052072">
    <property type="entry name" value="Vascular_dev_regulator"/>
</dbReference>
<dbReference type="Gene3D" id="1.25.40.20">
    <property type="entry name" value="Ankyrin repeat-containing domain"/>
    <property type="match status" value="1"/>
</dbReference>
<dbReference type="KEGG" id="clus:A9F13_07g00880"/>
<evidence type="ECO:0000313" key="3">
    <source>
        <dbReference type="EMBL" id="OVF08635.1"/>
    </source>
</evidence>
<organism evidence="3 4">
    <name type="scientific">Clavispora lusitaniae</name>
    <name type="common">Candida lusitaniae</name>
    <dbReference type="NCBI Taxonomy" id="36911"/>
    <lineage>
        <taxon>Eukaryota</taxon>
        <taxon>Fungi</taxon>
        <taxon>Dikarya</taxon>
        <taxon>Ascomycota</taxon>
        <taxon>Saccharomycotina</taxon>
        <taxon>Pichiomycetes</taxon>
        <taxon>Metschnikowiaceae</taxon>
        <taxon>Clavispora</taxon>
    </lineage>
</organism>
<dbReference type="PANTHER" id="PTHR16027">
    <property type="entry name" value="DILUTE DOMAIN-CONTAINING PROTEIN YPR089W"/>
    <property type="match status" value="1"/>
</dbReference>
<dbReference type="InterPro" id="IPR002710">
    <property type="entry name" value="Dilute_dom"/>
</dbReference>
<evidence type="ECO:0000259" key="2">
    <source>
        <dbReference type="PROSITE" id="PS51126"/>
    </source>
</evidence>
<dbReference type="Proteomes" id="UP000195602">
    <property type="component" value="Unassembled WGS sequence"/>
</dbReference>
<dbReference type="InterPro" id="IPR036770">
    <property type="entry name" value="Ankyrin_rpt-contain_sf"/>
</dbReference>
<dbReference type="SUPFAM" id="SSF48403">
    <property type="entry name" value="Ankyrin repeat"/>
    <property type="match status" value="1"/>
</dbReference>